<comment type="similarity">
    <text evidence="1">Belongs to the GTP cyclohydrolase I type 2/NIF3 family.</text>
</comment>
<dbReference type="AlphaFoldDB" id="A0A9D1KR57"/>
<protein>
    <recommendedName>
        <fullName evidence="2">GTP cyclohydrolase 1 type 2 homolog</fullName>
    </recommendedName>
</protein>
<evidence type="ECO:0000313" key="5">
    <source>
        <dbReference type="Proteomes" id="UP000824160"/>
    </source>
</evidence>
<evidence type="ECO:0000256" key="3">
    <source>
        <dbReference type="PIRSR" id="PIRSR602678-1"/>
    </source>
</evidence>
<reference evidence="4" key="1">
    <citation type="submission" date="2020-10" db="EMBL/GenBank/DDBJ databases">
        <authorList>
            <person name="Gilroy R."/>
        </authorList>
    </citation>
    <scope>NUCLEOTIDE SEQUENCE</scope>
    <source>
        <strain evidence="4">ChiBcec7-5410</strain>
    </source>
</reference>
<evidence type="ECO:0000256" key="2">
    <source>
        <dbReference type="ARBA" id="ARBA00022112"/>
    </source>
</evidence>
<feature type="binding site" evidence="3">
    <location>
        <position position="238"/>
    </location>
    <ligand>
        <name>a divalent metal cation</name>
        <dbReference type="ChEBI" id="CHEBI:60240"/>
        <label>1</label>
    </ligand>
</feature>
<organism evidence="4 5">
    <name type="scientific">Candidatus Faecivivens stercoripullorum</name>
    <dbReference type="NCBI Taxonomy" id="2840805"/>
    <lineage>
        <taxon>Bacteria</taxon>
        <taxon>Bacillati</taxon>
        <taxon>Bacillota</taxon>
        <taxon>Clostridia</taxon>
        <taxon>Eubacteriales</taxon>
        <taxon>Oscillospiraceae</taxon>
        <taxon>Oscillospiraceae incertae sedis</taxon>
        <taxon>Candidatus Faecivivens</taxon>
    </lineage>
</organism>
<dbReference type="Gene3D" id="3.40.1390.30">
    <property type="entry name" value="NIF3 (NGG1p interacting factor 3)-like"/>
    <property type="match status" value="1"/>
</dbReference>
<gene>
    <name evidence="4" type="ORF">IAC43_01940</name>
</gene>
<keyword evidence="3" id="KW-0479">Metal-binding</keyword>
<reference evidence="4" key="2">
    <citation type="journal article" date="2021" name="PeerJ">
        <title>Extensive microbial diversity within the chicken gut microbiome revealed by metagenomics and culture.</title>
        <authorList>
            <person name="Gilroy R."/>
            <person name="Ravi A."/>
            <person name="Getino M."/>
            <person name="Pursley I."/>
            <person name="Horton D.L."/>
            <person name="Alikhan N.F."/>
            <person name="Baker D."/>
            <person name="Gharbi K."/>
            <person name="Hall N."/>
            <person name="Watson M."/>
            <person name="Adriaenssens E.M."/>
            <person name="Foster-Nyarko E."/>
            <person name="Jarju S."/>
            <person name="Secka A."/>
            <person name="Antonio M."/>
            <person name="Oren A."/>
            <person name="Chaudhuri R.R."/>
            <person name="La Ragione R."/>
            <person name="Hildebrand F."/>
            <person name="Pallen M.J."/>
        </authorList>
    </citation>
    <scope>NUCLEOTIDE SEQUENCE</scope>
    <source>
        <strain evidence="4">ChiBcec7-5410</strain>
    </source>
</reference>
<evidence type="ECO:0000313" key="4">
    <source>
        <dbReference type="EMBL" id="HIT93924.1"/>
    </source>
</evidence>
<dbReference type="Proteomes" id="UP000824160">
    <property type="component" value="Unassembled WGS sequence"/>
</dbReference>
<dbReference type="InterPro" id="IPR002678">
    <property type="entry name" value="DUF34/NIF3"/>
</dbReference>
<feature type="binding site" evidence="3">
    <location>
        <position position="242"/>
    </location>
    <ligand>
        <name>a divalent metal cation</name>
        <dbReference type="ChEBI" id="CHEBI:60240"/>
        <label>1</label>
    </ligand>
</feature>
<accession>A0A9D1KR57</accession>
<sequence>MTIQQVIDKIIAYHPPLGEREATTCDTVKFGDTSIPCTGIATAIYPSPDIIRAAAKAGCNLLVVHEPSFYSHMDPLDWLEDNQTANLKMQLLREHQMVILRDHDRIHTHVPDGIFYGVICELGWEQYLKTDMNQPSDPSRTFVAEFEMPGIPVAELATQIKDKLQLNQLRLIGNRNTIVHKAALGGHLFPNSGHVITAIEQQQIDLFIPLEMIDWEVPCYFKDAGQLGLNKACLQTGHYNGEELGMKYAVNWLRELTGNTLPVVFCPNQDMYDYI</sequence>
<dbReference type="Pfam" id="PF01784">
    <property type="entry name" value="DUF34_NIF3"/>
    <property type="match status" value="1"/>
</dbReference>
<evidence type="ECO:0000256" key="1">
    <source>
        <dbReference type="ARBA" id="ARBA00006964"/>
    </source>
</evidence>
<feature type="binding site" evidence="3">
    <location>
        <position position="65"/>
    </location>
    <ligand>
        <name>a divalent metal cation</name>
        <dbReference type="ChEBI" id="CHEBI:60240"/>
        <label>1</label>
    </ligand>
</feature>
<dbReference type="SUPFAM" id="SSF102705">
    <property type="entry name" value="NIF3 (NGG1p interacting factor 3)-like"/>
    <property type="match status" value="1"/>
</dbReference>
<dbReference type="EMBL" id="DVLW01000051">
    <property type="protein sequence ID" value="HIT93924.1"/>
    <property type="molecule type" value="Genomic_DNA"/>
</dbReference>
<comment type="caution">
    <text evidence="4">The sequence shown here is derived from an EMBL/GenBank/DDBJ whole genome shotgun (WGS) entry which is preliminary data.</text>
</comment>
<dbReference type="GO" id="GO:0046872">
    <property type="term" value="F:metal ion binding"/>
    <property type="evidence" value="ECO:0007669"/>
    <property type="project" value="UniProtKB-KW"/>
</dbReference>
<proteinExistence type="inferred from homology"/>
<dbReference type="InterPro" id="IPR036069">
    <property type="entry name" value="DUF34/NIF3_sf"/>
</dbReference>
<name>A0A9D1KR57_9FIRM</name>